<organism evidence="2 3">
    <name type="scientific">Phytophthora cactorum</name>
    <dbReference type="NCBI Taxonomy" id="29920"/>
    <lineage>
        <taxon>Eukaryota</taxon>
        <taxon>Sar</taxon>
        <taxon>Stramenopiles</taxon>
        <taxon>Oomycota</taxon>
        <taxon>Peronosporomycetes</taxon>
        <taxon>Peronosporales</taxon>
        <taxon>Peronosporaceae</taxon>
        <taxon>Phytophthora</taxon>
    </lineage>
</organism>
<feature type="signal peptide" evidence="1">
    <location>
        <begin position="1"/>
        <end position="23"/>
    </location>
</feature>
<accession>A0A8T1FTM2</accession>
<comment type="caution">
    <text evidence="2">The sequence shown here is derived from an EMBL/GenBank/DDBJ whole genome shotgun (WGS) entry which is preliminary data.</text>
</comment>
<dbReference type="EMBL" id="RCML01000400">
    <property type="protein sequence ID" value="KAG2978167.1"/>
    <property type="molecule type" value="Genomic_DNA"/>
</dbReference>
<sequence length="54" mass="5904">MSERLCFILLCYVALLVCAGTASVLVDPTPVNTEDLLPNTRSILISLVLKKREA</sequence>
<feature type="chain" id="PRO_5035716328" description="RxLR effector protein" evidence="1">
    <location>
        <begin position="24"/>
        <end position="54"/>
    </location>
</feature>
<gene>
    <name evidence="2" type="ORF">PC118_g12445</name>
</gene>
<dbReference type="AlphaFoldDB" id="A0A8T1FTM2"/>
<dbReference type="Proteomes" id="UP000697107">
    <property type="component" value="Unassembled WGS sequence"/>
</dbReference>
<protein>
    <recommendedName>
        <fullName evidence="4">RxLR effector protein</fullName>
    </recommendedName>
</protein>
<evidence type="ECO:0008006" key="4">
    <source>
        <dbReference type="Google" id="ProtNLM"/>
    </source>
</evidence>
<evidence type="ECO:0000313" key="2">
    <source>
        <dbReference type="EMBL" id="KAG2978167.1"/>
    </source>
</evidence>
<evidence type="ECO:0000256" key="1">
    <source>
        <dbReference type="SAM" id="SignalP"/>
    </source>
</evidence>
<name>A0A8T1FTM2_9STRA</name>
<proteinExistence type="predicted"/>
<reference evidence="2" key="1">
    <citation type="submission" date="2018-10" db="EMBL/GenBank/DDBJ databases">
        <title>Effector identification in a new, highly contiguous assembly of the strawberry crown rot pathogen Phytophthora cactorum.</title>
        <authorList>
            <person name="Armitage A.D."/>
            <person name="Nellist C.F."/>
            <person name="Bates H."/>
            <person name="Vickerstaff R.J."/>
            <person name="Harrison R.J."/>
        </authorList>
    </citation>
    <scope>NUCLEOTIDE SEQUENCE</scope>
    <source>
        <strain evidence="2">P415</strain>
    </source>
</reference>
<keyword evidence="1" id="KW-0732">Signal</keyword>
<evidence type="ECO:0000313" key="3">
    <source>
        <dbReference type="Proteomes" id="UP000697107"/>
    </source>
</evidence>